<accession>A0AAD4D7U3</accession>
<protein>
    <submittedName>
        <fullName evidence="1">Uncharacterized protein</fullName>
    </submittedName>
</protein>
<evidence type="ECO:0000313" key="1">
    <source>
        <dbReference type="EMBL" id="KAG0271223.1"/>
    </source>
</evidence>
<name>A0AAD4D7U3_9FUNG</name>
<dbReference type="EMBL" id="JAAAIL010001196">
    <property type="protein sequence ID" value="KAG0271223.1"/>
    <property type="molecule type" value="Genomic_DNA"/>
</dbReference>
<dbReference type="Proteomes" id="UP001194580">
    <property type="component" value="Unassembled WGS sequence"/>
</dbReference>
<gene>
    <name evidence="1" type="ORF">BGZ95_000976</name>
</gene>
<organism evidence="1 2">
    <name type="scientific">Linnemannia exigua</name>
    <dbReference type="NCBI Taxonomy" id="604196"/>
    <lineage>
        <taxon>Eukaryota</taxon>
        <taxon>Fungi</taxon>
        <taxon>Fungi incertae sedis</taxon>
        <taxon>Mucoromycota</taxon>
        <taxon>Mortierellomycotina</taxon>
        <taxon>Mortierellomycetes</taxon>
        <taxon>Mortierellales</taxon>
        <taxon>Mortierellaceae</taxon>
        <taxon>Linnemannia</taxon>
    </lineage>
</organism>
<reference evidence="1" key="1">
    <citation type="journal article" date="2020" name="Fungal Divers.">
        <title>Resolving the Mortierellaceae phylogeny through synthesis of multi-gene phylogenetics and phylogenomics.</title>
        <authorList>
            <person name="Vandepol N."/>
            <person name="Liber J."/>
            <person name="Desiro A."/>
            <person name="Na H."/>
            <person name="Kennedy M."/>
            <person name="Barry K."/>
            <person name="Grigoriev I.V."/>
            <person name="Miller A.N."/>
            <person name="O'Donnell K."/>
            <person name="Stajich J.E."/>
            <person name="Bonito G."/>
        </authorList>
    </citation>
    <scope>NUCLEOTIDE SEQUENCE</scope>
    <source>
        <strain evidence="1">NRRL 28262</strain>
    </source>
</reference>
<comment type="caution">
    <text evidence="1">The sequence shown here is derived from an EMBL/GenBank/DDBJ whole genome shotgun (WGS) entry which is preliminary data.</text>
</comment>
<dbReference type="AlphaFoldDB" id="A0AAD4D7U3"/>
<evidence type="ECO:0000313" key="2">
    <source>
        <dbReference type="Proteomes" id="UP001194580"/>
    </source>
</evidence>
<keyword evidence="2" id="KW-1185">Reference proteome</keyword>
<proteinExistence type="predicted"/>
<sequence>MTPDWVRNPRTKFKVVRCMHDSWNSQIRPSLESLNLLLSFRDETRFYAMDYTGTYRLRQVGRMLVPLKKSNFALRLETCVKVCLKFALDVEEEMVRRSRVVPAIEDLRVACTLSRPGPHR</sequence>